<evidence type="ECO:0000256" key="4">
    <source>
        <dbReference type="ARBA" id="ARBA00022969"/>
    </source>
</evidence>
<evidence type="ECO:0000313" key="7">
    <source>
        <dbReference type="EMBL" id="TNC20894.1"/>
    </source>
</evidence>
<evidence type="ECO:0000256" key="5">
    <source>
        <dbReference type="ARBA" id="ARBA00023210"/>
    </source>
</evidence>
<accession>A0A5C4LU76</accession>
<dbReference type="EMBL" id="VDFW01000039">
    <property type="protein sequence ID" value="TNC20894.1"/>
    <property type="molecule type" value="Genomic_DNA"/>
</dbReference>
<organism evidence="7 8">
    <name type="scientific">Amycolatopsis alkalitolerans</name>
    <dbReference type="NCBI Taxonomy" id="2547244"/>
    <lineage>
        <taxon>Bacteria</taxon>
        <taxon>Bacillati</taxon>
        <taxon>Actinomycetota</taxon>
        <taxon>Actinomycetes</taxon>
        <taxon>Pseudonocardiales</taxon>
        <taxon>Pseudonocardiaceae</taxon>
        <taxon>Amycolatopsis</taxon>
    </lineage>
</organism>
<reference evidence="7 8" key="1">
    <citation type="submission" date="2019-06" db="EMBL/GenBank/DDBJ databases">
        <title>Amycolatopsis alkalitolerans sp. nov., isolated from Gastrodia elata Blume.</title>
        <authorList>
            <person name="Narsing Rao M.P."/>
            <person name="Li W.J."/>
        </authorList>
    </citation>
    <scope>NUCLEOTIDE SEQUENCE [LARGE SCALE GENOMIC DNA]</scope>
    <source>
        <strain evidence="7 8">SYSUP0005</strain>
    </source>
</reference>
<dbReference type="Pfam" id="PF04686">
    <property type="entry name" value="SsgA"/>
    <property type="match status" value="1"/>
</dbReference>
<dbReference type="OrthoDB" id="3627836at2"/>
<dbReference type="Gene3D" id="2.30.31.20">
    <property type="entry name" value="Sporulation-specific cell division protein SsgB"/>
    <property type="match status" value="1"/>
</dbReference>
<keyword evidence="4" id="KW-0749">Sporulation</keyword>
<evidence type="ECO:0000256" key="1">
    <source>
        <dbReference type="ARBA" id="ARBA00004431"/>
    </source>
</evidence>
<proteinExistence type="inferred from homology"/>
<comment type="similarity">
    <text evidence="2">Belongs to the SsgA family.</text>
</comment>
<keyword evidence="5" id="KW-0717">Septation</keyword>
<protein>
    <submittedName>
        <fullName evidence="7">SsgA family sporulation/cell division regulator</fullName>
    </submittedName>
</protein>
<dbReference type="GO" id="GO:0030428">
    <property type="term" value="C:cell septum"/>
    <property type="evidence" value="ECO:0007669"/>
    <property type="project" value="UniProtKB-SubCell"/>
</dbReference>
<dbReference type="AlphaFoldDB" id="A0A5C4LU76"/>
<name>A0A5C4LU76_9PSEU</name>
<dbReference type="RefSeq" id="WP_139100144.1">
    <property type="nucleotide sequence ID" value="NZ_VDFW01000039.1"/>
</dbReference>
<dbReference type="Proteomes" id="UP000305546">
    <property type="component" value="Unassembled WGS sequence"/>
</dbReference>
<evidence type="ECO:0000256" key="6">
    <source>
        <dbReference type="ARBA" id="ARBA00023306"/>
    </source>
</evidence>
<keyword evidence="8" id="KW-1185">Reference proteome</keyword>
<dbReference type="InterPro" id="IPR006776">
    <property type="entry name" value="SsgB"/>
</dbReference>
<dbReference type="GO" id="GO:0000917">
    <property type="term" value="P:division septum assembly"/>
    <property type="evidence" value="ECO:0007669"/>
    <property type="project" value="UniProtKB-KW"/>
</dbReference>
<comment type="caution">
    <text evidence="7">The sequence shown here is derived from an EMBL/GenBank/DDBJ whole genome shotgun (WGS) entry which is preliminary data.</text>
</comment>
<evidence type="ECO:0000256" key="3">
    <source>
        <dbReference type="ARBA" id="ARBA00022618"/>
    </source>
</evidence>
<dbReference type="GO" id="GO:0030435">
    <property type="term" value="P:sporulation resulting in formation of a cellular spore"/>
    <property type="evidence" value="ECO:0007669"/>
    <property type="project" value="UniProtKB-KW"/>
</dbReference>
<comment type="subcellular location">
    <subcellularLocation>
        <location evidence="1">Cell septum</location>
    </subcellularLocation>
</comment>
<keyword evidence="3 7" id="KW-0132">Cell division</keyword>
<gene>
    <name evidence="7" type="ORF">FG385_29870</name>
</gene>
<sequence>MNAMTMKLSALLESGHGTVFARYRRKDPYAIVLGFDAVQPGLEWTVSRELLSSALVYGHAGVGDLRVSVRGDLVVLGLSTPDGTGTVVFRRDDIDTLIAATHRVVRPGQESAELDWSDTADFPGVAL</sequence>
<evidence type="ECO:0000313" key="8">
    <source>
        <dbReference type="Proteomes" id="UP000305546"/>
    </source>
</evidence>
<evidence type="ECO:0000256" key="2">
    <source>
        <dbReference type="ARBA" id="ARBA00009323"/>
    </source>
</evidence>
<keyword evidence="6" id="KW-0131">Cell cycle</keyword>
<dbReference type="InterPro" id="IPR038658">
    <property type="entry name" value="SsgB_sf"/>
</dbReference>